<dbReference type="PANTHER" id="PTHR47198">
    <property type="entry name" value="OS05G0299300 PROTEIN"/>
    <property type="match status" value="1"/>
</dbReference>
<keyword evidence="2" id="KW-0175">Coiled coil</keyword>
<reference evidence="4 5" key="1">
    <citation type="journal article" date="2011" name="Science">
        <title>The Selaginella genome identifies genetic changes associated with the evolution of vascular plants.</title>
        <authorList>
            <person name="Banks J.A."/>
            <person name="Nishiyama T."/>
            <person name="Hasebe M."/>
            <person name="Bowman J.L."/>
            <person name="Gribskov M."/>
            <person name="dePamphilis C."/>
            <person name="Albert V.A."/>
            <person name="Aono N."/>
            <person name="Aoyama T."/>
            <person name="Ambrose B.A."/>
            <person name="Ashton N.W."/>
            <person name="Axtell M.J."/>
            <person name="Barker E."/>
            <person name="Barker M.S."/>
            <person name="Bennetzen J.L."/>
            <person name="Bonawitz N.D."/>
            <person name="Chapple C."/>
            <person name="Cheng C."/>
            <person name="Correa L.G."/>
            <person name="Dacre M."/>
            <person name="DeBarry J."/>
            <person name="Dreyer I."/>
            <person name="Elias M."/>
            <person name="Engstrom E.M."/>
            <person name="Estelle M."/>
            <person name="Feng L."/>
            <person name="Finet C."/>
            <person name="Floyd S.K."/>
            <person name="Frommer W.B."/>
            <person name="Fujita T."/>
            <person name="Gramzow L."/>
            <person name="Gutensohn M."/>
            <person name="Harholt J."/>
            <person name="Hattori M."/>
            <person name="Heyl A."/>
            <person name="Hirai T."/>
            <person name="Hiwatashi Y."/>
            <person name="Ishikawa M."/>
            <person name="Iwata M."/>
            <person name="Karol K.G."/>
            <person name="Koehler B."/>
            <person name="Kolukisaoglu U."/>
            <person name="Kubo M."/>
            <person name="Kurata T."/>
            <person name="Lalonde S."/>
            <person name="Li K."/>
            <person name="Li Y."/>
            <person name="Litt A."/>
            <person name="Lyons E."/>
            <person name="Manning G."/>
            <person name="Maruyama T."/>
            <person name="Michael T.P."/>
            <person name="Mikami K."/>
            <person name="Miyazaki S."/>
            <person name="Morinaga S."/>
            <person name="Murata T."/>
            <person name="Mueller-Roeber B."/>
            <person name="Nelson D.R."/>
            <person name="Obara M."/>
            <person name="Oguri Y."/>
            <person name="Olmstead R.G."/>
            <person name="Onodera N."/>
            <person name="Petersen B.L."/>
            <person name="Pils B."/>
            <person name="Prigge M."/>
            <person name="Rensing S.A."/>
            <person name="Riano-Pachon D.M."/>
            <person name="Roberts A.W."/>
            <person name="Sato Y."/>
            <person name="Scheller H.V."/>
            <person name="Schulz B."/>
            <person name="Schulz C."/>
            <person name="Shakirov E.V."/>
            <person name="Shibagaki N."/>
            <person name="Shinohara N."/>
            <person name="Shippen D.E."/>
            <person name="Soerensen I."/>
            <person name="Sotooka R."/>
            <person name="Sugimoto N."/>
            <person name="Sugita M."/>
            <person name="Sumikawa N."/>
            <person name="Tanurdzic M."/>
            <person name="Theissen G."/>
            <person name="Ulvskov P."/>
            <person name="Wakazuki S."/>
            <person name="Weng J.K."/>
            <person name="Willats W.W."/>
            <person name="Wipf D."/>
            <person name="Wolf P.G."/>
            <person name="Yang L."/>
            <person name="Zimmer A.D."/>
            <person name="Zhu Q."/>
            <person name="Mitros T."/>
            <person name="Hellsten U."/>
            <person name="Loque D."/>
            <person name="Otillar R."/>
            <person name="Salamov A."/>
            <person name="Schmutz J."/>
            <person name="Shapiro H."/>
            <person name="Lindquist E."/>
            <person name="Lucas S."/>
            <person name="Rokhsar D."/>
            <person name="Grigoriev I.V."/>
        </authorList>
    </citation>
    <scope>NUCLEOTIDE SEQUENCE [LARGE SCALE GENOMIC DNA]</scope>
</reference>
<dbReference type="InterPro" id="IPR036322">
    <property type="entry name" value="WD40_repeat_dom_sf"/>
</dbReference>
<keyword evidence="1" id="KW-0853">WD repeat</keyword>
<dbReference type="HOGENOM" id="CLU_022078_2_0_1"/>
<evidence type="ECO:0000313" key="4">
    <source>
        <dbReference type="EMBL" id="EFJ19721.1"/>
    </source>
</evidence>
<dbReference type="Pfam" id="PF23138">
    <property type="entry name" value="CTLH_Armc9"/>
    <property type="match status" value="1"/>
</dbReference>
<evidence type="ECO:0000313" key="5">
    <source>
        <dbReference type="Proteomes" id="UP000001514"/>
    </source>
</evidence>
<dbReference type="OMA" id="KMYLVNA"/>
<feature type="repeat" description="WD" evidence="1">
    <location>
        <begin position="271"/>
        <end position="312"/>
    </location>
</feature>
<proteinExistence type="predicted"/>
<dbReference type="Proteomes" id="UP000001514">
    <property type="component" value="Unassembled WGS sequence"/>
</dbReference>
<keyword evidence="5" id="KW-1185">Reference proteome</keyword>
<dbReference type="InterPro" id="IPR001680">
    <property type="entry name" value="WD40_rpt"/>
</dbReference>
<organism evidence="5">
    <name type="scientific">Selaginella moellendorffii</name>
    <name type="common">Spikemoss</name>
    <dbReference type="NCBI Taxonomy" id="88036"/>
    <lineage>
        <taxon>Eukaryota</taxon>
        <taxon>Viridiplantae</taxon>
        <taxon>Streptophyta</taxon>
        <taxon>Embryophyta</taxon>
        <taxon>Tracheophyta</taxon>
        <taxon>Lycopodiopsida</taxon>
        <taxon>Selaginellales</taxon>
        <taxon>Selaginellaceae</taxon>
        <taxon>Selaginella</taxon>
    </lineage>
</organism>
<dbReference type="Gene3D" id="2.130.10.10">
    <property type="entry name" value="YVTN repeat-like/Quinoprotein amine dehydrogenase"/>
    <property type="match status" value="2"/>
</dbReference>
<dbReference type="EMBL" id="GL377605">
    <property type="protein sequence ID" value="EFJ19721.1"/>
    <property type="molecule type" value="Genomic_DNA"/>
</dbReference>
<dbReference type="PROSITE" id="PS50082">
    <property type="entry name" value="WD_REPEATS_2"/>
    <property type="match status" value="1"/>
</dbReference>
<evidence type="ECO:0000256" key="1">
    <source>
        <dbReference type="PROSITE-ProRule" id="PRU00221"/>
    </source>
</evidence>
<protein>
    <recommendedName>
        <fullName evidence="3">ARMC9 CTLH-like domain-containing protein</fullName>
    </recommendedName>
</protein>
<accession>D8S7A0</accession>
<dbReference type="KEGG" id="smo:SELMODRAFT_418935"/>
<sequence>MDEHKNAEGLVREFLLFRGFTQTIRAFEADLAADVTQGYQVEKTMQLVFDVYIPRYQIEKLAELMDFLSLSLFAPGDSHCQATARKLHTGLKRFYLVHALQKGRMDRVLDFFKQYGGNLLNEGDDWQAWFALPYVKDPSSDPQFQVYFSKDWLETLMLISKRSNYREIKQQLTQSREKCSSLEAELQGKEEEIIMLKAALKNQLTTSMESSRLTDGDIDISSVEKTSDLANSSELSTSRESGSVAFEPLTAENVFLLEDFTEVTVRSQESFSGHTSPITRCRFSPTGSNIASASVDGTVRIWTYDSSVSTSRNATIYCGAEIMSLDWEHKSGRLLLLGTSEAGIKAWNVDAKRVVCDLSSNQAFPRVLDIKCSPTDPFFVSAECTNADKLGRRFGSLSVWNMKNWKAWVIVASVLKTSIFTMGSDGKVFEWSLHNQGQVLQSYDASKFTSADGLKLPRHEMALASHGNSLLLTSNNLYAPLINFGRGRPKALKSLEHKGPVTSVDWHPHLDTYVTGSVDHSIHRRSCFVLLDKEPGNCDAEMFRRVGPRGAKLQTGTDS</sequence>
<dbReference type="STRING" id="88036.D8S7A0"/>
<dbReference type="Gramene" id="EFJ19721">
    <property type="protein sequence ID" value="EFJ19721"/>
    <property type="gene ID" value="SELMODRAFT_418935"/>
</dbReference>
<gene>
    <name evidence="4" type="ORF">SELMODRAFT_418935</name>
</gene>
<dbReference type="InterPro" id="IPR056327">
    <property type="entry name" value="ARMC9_CTLH-like_dom"/>
</dbReference>
<dbReference type="Pfam" id="PF00400">
    <property type="entry name" value="WD40"/>
    <property type="match status" value="2"/>
</dbReference>
<evidence type="ECO:0000256" key="2">
    <source>
        <dbReference type="SAM" id="Coils"/>
    </source>
</evidence>
<dbReference type="InParanoid" id="D8S7A0"/>
<name>D8S7A0_SELML</name>
<feature type="coiled-coil region" evidence="2">
    <location>
        <begin position="165"/>
        <end position="199"/>
    </location>
</feature>
<dbReference type="SUPFAM" id="SSF50978">
    <property type="entry name" value="WD40 repeat-like"/>
    <property type="match status" value="1"/>
</dbReference>
<dbReference type="SMART" id="SM00320">
    <property type="entry name" value="WD40"/>
    <property type="match status" value="3"/>
</dbReference>
<dbReference type="PROSITE" id="PS50294">
    <property type="entry name" value="WD_REPEATS_REGION"/>
    <property type="match status" value="1"/>
</dbReference>
<feature type="domain" description="ARMC9 CTLH-like" evidence="3">
    <location>
        <begin position="56"/>
        <end position="157"/>
    </location>
</feature>
<dbReference type="InterPro" id="IPR015943">
    <property type="entry name" value="WD40/YVTN_repeat-like_dom_sf"/>
</dbReference>
<dbReference type="eggNOG" id="KOG1333">
    <property type="taxonomic scope" value="Eukaryota"/>
</dbReference>
<dbReference type="AlphaFoldDB" id="D8S7A0"/>
<evidence type="ECO:0000259" key="3">
    <source>
        <dbReference type="Pfam" id="PF23138"/>
    </source>
</evidence>
<dbReference type="PANTHER" id="PTHR47198:SF1">
    <property type="entry name" value="WD REPEAT-CONTAINING PROTEIN 91-LIKE ISOFORM X1"/>
    <property type="match status" value="1"/>
</dbReference>